<accession>A0AA35W3M7</accession>
<feature type="transmembrane region" description="Helical" evidence="11">
    <location>
        <begin position="138"/>
        <end position="162"/>
    </location>
</feature>
<dbReference type="Pfam" id="PF00654">
    <property type="entry name" value="Voltage_CLC"/>
    <property type="match status" value="1"/>
</dbReference>
<feature type="compositionally biased region" description="Polar residues" evidence="12">
    <location>
        <begin position="960"/>
        <end position="969"/>
    </location>
</feature>
<keyword evidence="2 11" id="KW-0813">Transport</keyword>
<evidence type="ECO:0000259" key="13">
    <source>
        <dbReference type="PROSITE" id="PS51371"/>
    </source>
</evidence>
<evidence type="ECO:0000256" key="12">
    <source>
        <dbReference type="SAM" id="MobiDB-lite"/>
    </source>
</evidence>
<keyword evidence="8 11" id="KW-0472">Membrane</keyword>
<gene>
    <name evidence="14" type="ORF">GBAR_LOCUS614</name>
</gene>
<dbReference type="EMBL" id="CASHTH010000101">
    <property type="protein sequence ID" value="CAI7991012.1"/>
    <property type="molecule type" value="Genomic_DNA"/>
</dbReference>
<dbReference type="PRINTS" id="PR00762">
    <property type="entry name" value="CLCHANNEL"/>
</dbReference>
<dbReference type="InterPro" id="IPR000644">
    <property type="entry name" value="CBS_dom"/>
</dbReference>
<evidence type="ECO:0000256" key="6">
    <source>
        <dbReference type="ARBA" id="ARBA00023065"/>
    </source>
</evidence>
<feature type="transmembrane region" description="Helical" evidence="11">
    <location>
        <begin position="339"/>
        <end position="359"/>
    </location>
</feature>
<evidence type="ECO:0000313" key="14">
    <source>
        <dbReference type="EMBL" id="CAI7991012.1"/>
    </source>
</evidence>
<feature type="compositionally biased region" description="Basic and acidic residues" evidence="12">
    <location>
        <begin position="684"/>
        <end position="693"/>
    </location>
</feature>
<evidence type="ECO:0000256" key="8">
    <source>
        <dbReference type="ARBA" id="ARBA00023136"/>
    </source>
</evidence>
<protein>
    <recommendedName>
        <fullName evidence="11">Chloride channel protein</fullName>
    </recommendedName>
</protein>
<feature type="transmembrane region" description="Helical" evidence="11">
    <location>
        <begin position="505"/>
        <end position="527"/>
    </location>
</feature>
<feature type="region of interest" description="Disordered" evidence="12">
    <location>
        <begin position="1"/>
        <end position="55"/>
    </location>
</feature>
<dbReference type="SUPFAM" id="SSF54631">
    <property type="entry name" value="CBS-domain pair"/>
    <property type="match status" value="2"/>
</dbReference>
<keyword evidence="6 11" id="KW-0406">Ion transport</keyword>
<feature type="compositionally biased region" description="Basic residues" evidence="12">
    <location>
        <begin position="944"/>
        <end position="956"/>
    </location>
</feature>
<dbReference type="SMART" id="SM00116">
    <property type="entry name" value="CBS"/>
    <property type="match status" value="1"/>
</dbReference>
<name>A0AA35W3M7_GEOBA</name>
<evidence type="ECO:0000256" key="5">
    <source>
        <dbReference type="ARBA" id="ARBA00022989"/>
    </source>
</evidence>
<keyword evidence="3 11" id="KW-0812">Transmembrane</keyword>
<feature type="transmembrane region" description="Helical" evidence="11">
    <location>
        <begin position="477"/>
        <end position="498"/>
    </location>
</feature>
<sequence length="969" mass="107919">KGDGKDPEGKNHSGFSVLLSSSFSSSSISESTRSERHHLLTSEEVHRKRPKGSDIPSKDYDSLDYDNCYNVPYKKALRTFSKKTYLHMEVMRWVLVGFIGVFTGLVALFIDVCVRYLFKLKFSLFDKVYHATVEDGNVISAFLLLLGVNVLFAIIASAFIVIEPVAAGSGIPEIKCYLNGIKVPHVTRLTTLVSKAVGVLFSVAGGFFVGKEGPMIHSGAIVGAGLPQFRSMFFKFINLPYHFFRSDREKRDFVSSGAAAGVAAAFGAPIGGVLFSLEEGSSFWNQSLTWRTLFCSFCSTFTLNLFLSPVKGLQFGLLGTPSLVDFGVFQQSERQLWKAYHLIVFIIMGAVGGLLGALFNSINTQITIYRLKYLIRSRRVWRMAEAVLIIMCTTAAVSIAVTVLGTCVPFRNDDDDPSGGDHIYSPGDTSFRNETIDYFCPDHGDTKNVLYYNDLATILFNPQETAIKQLFHQNGAFTLPTLWIVFLVYFILACWTYGAGIPSGLFIPCLVIGATYGRFVATALTVLEKQFPILHFLTNLYPGTYALIGAASFLGGVVRMTISLTVILIESTNEIDYGLPIMLTLMVAKWVGDIFNHGLYDIHVELNKTPLLGWESPHRMEKLTAEDVMNPDLKYLYPITRVGSIVSQLRTTAHSAFLIVTPVSLDKVHQKPQTMAHHTPQLYSRREPREHALSIDSDVEDANPSPVTDDSDPEAFSNPFSLSINHNHPVPSSAVASPPGVGGHHHGDQYTHARAYPTIAEVEEEVDGGGAGGGDLVNSLTVTLPLPEHSRGQGIQPSQRRKDEQRVLVFHGIILRSQLVTLLQNKIFFSEGEGSQTQPDIDHRMLSEKYPRYPSVFDVSVSEDDKRMLMDLSVFMNPSPYTISYQARLPQVFNLFRTMGLRHLPIMQDSGIVVGIITRHDLTHERLHELRHQKKIRERATQRANRRLRRNRRKRGGYSGFSNPQDLMA</sequence>
<keyword evidence="7 10" id="KW-0129">CBS domain</keyword>
<reference evidence="14" key="1">
    <citation type="submission" date="2023-03" db="EMBL/GenBank/DDBJ databases">
        <authorList>
            <person name="Steffen K."/>
            <person name="Cardenas P."/>
        </authorList>
    </citation>
    <scope>NUCLEOTIDE SEQUENCE</scope>
</reference>
<dbReference type="InterPro" id="IPR001807">
    <property type="entry name" value="ClC"/>
</dbReference>
<feature type="transmembrane region" description="Helical" evidence="11">
    <location>
        <begin position="93"/>
        <end position="118"/>
    </location>
</feature>
<keyword evidence="15" id="KW-1185">Reference proteome</keyword>
<keyword evidence="5 11" id="KW-1133">Transmembrane helix</keyword>
<feature type="compositionally biased region" description="Low complexity" evidence="12">
    <location>
        <begin position="13"/>
        <end position="31"/>
    </location>
</feature>
<dbReference type="Proteomes" id="UP001174909">
    <property type="component" value="Unassembled WGS sequence"/>
</dbReference>
<dbReference type="PANTHER" id="PTHR11689">
    <property type="entry name" value="CHLORIDE CHANNEL PROTEIN CLC FAMILY MEMBER"/>
    <property type="match status" value="1"/>
</dbReference>
<feature type="domain" description="CBS" evidence="13">
    <location>
        <begin position="876"/>
        <end position="934"/>
    </location>
</feature>
<dbReference type="InterPro" id="IPR051280">
    <property type="entry name" value="Cl-channel/antiporter"/>
</dbReference>
<dbReference type="InterPro" id="IPR046342">
    <property type="entry name" value="CBS_dom_sf"/>
</dbReference>
<comment type="caution">
    <text evidence="11">Lacks conserved residue(s) required for the propagation of feature annotation.</text>
</comment>
<feature type="transmembrane region" description="Helical" evidence="11">
    <location>
        <begin position="253"/>
        <end position="276"/>
    </location>
</feature>
<evidence type="ECO:0000313" key="15">
    <source>
        <dbReference type="Proteomes" id="UP001174909"/>
    </source>
</evidence>
<evidence type="ECO:0000256" key="11">
    <source>
        <dbReference type="RuleBase" id="RU361221"/>
    </source>
</evidence>
<organism evidence="14 15">
    <name type="scientific">Geodia barretti</name>
    <name type="common">Barrett's horny sponge</name>
    <dbReference type="NCBI Taxonomy" id="519541"/>
    <lineage>
        <taxon>Eukaryota</taxon>
        <taxon>Metazoa</taxon>
        <taxon>Porifera</taxon>
        <taxon>Demospongiae</taxon>
        <taxon>Heteroscleromorpha</taxon>
        <taxon>Tetractinellida</taxon>
        <taxon>Astrophorina</taxon>
        <taxon>Geodiidae</taxon>
        <taxon>Geodia</taxon>
    </lineage>
</organism>
<evidence type="ECO:0000256" key="2">
    <source>
        <dbReference type="ARBA" id="ARBA00022448"/>
    </source>
</evidence>
<dbReference type="AlphaFoldDB" id="A0AA35W3M7"/>
<evidence type="ECO:0000256" key="1">
    <source>
        <dbReference type="ARBA" id="ARBA00004141"/>
    </source>
</evidence>
<evidence type="ECO:0000256" key="3">
    <source>
        <dbReference type="ARBA" id="ARBA00022692"/>
    </source>
</evidence>
<dbReference type="Pfam" id="PF00571">
    <property type="entry name" value="CBS"/>
    <property type="match status" value="1"/>
</dbReference>
<feature type="compositionally biased region" description="Low complexity" evidence="12">
    <location>
        <begin position="729"/>
        <end position="739"/>
    </location>
</feature>
<feature type="transmembrane region" description="Helical" evidence="11">
    <location>
        <begin position="380"/>
        <end position="404"/>
    </location>
</feature>
<dbReference type="InterPro" id="IPR014743">
    <property type="entry name" value="Cl-channel_core"/>
</dbReference>
<proteinExistence type="inferred from homology"/>
<evidence type="ECO:0000256" key="7">
    <source>
        <dbReference type="ARBA" id="ARBA00023122"/>
    </source>
</evidence>
<feature type="non-terminal residue" evidence="14">
    <location>
        <position position="969"/>
    </location>
</feature>
<evidence type="ECO:0000256" key="10">
    <source>
        <dbReference type="PROSITE-ProRule" id="PRU00703"/>
    </source>
</evidence>
<dbReference type="GO" id="GO:0005765">
    <property type="term" value="C:lysosomal membrane"/>
    <property type="evidence" value="ECO:0007669"/>
    <property type="project" value="TreeGrafter"/>
</dbReference>
<feature type="compositionally biased region" description="Basic and acidic residues" evidence="12">
    <location>
        <begin position="32"/>
        <end position="46"/>
    </location>
</feature>
<feature type="compositionally biased region" description="Basic and acidic residues" evidence="12">
    <location>
        <begin position="1"/>
        <end position="11"/>
    </location>
</feature>
<evidence type="ECO:0000256" key="4">
    <source>
        <dbReference type="ARBA" id="ARBA00022737"/>
    </source>
</evidence>
<feature type="region of interest" description="Disordered" evidence="12">
    <location>
        <begin position="669"/>
        <end position="747"/>
    </location>
</feature>
<comment type="subcellular location">
    <subcellularLocation>
        <location evidence="1 11">Membrane</location>
        <topology evidence="1 11">Multi-pass membrane protein</topology>
    </subcellularLocation>
</comment>
<comment type="caution">
    <text evidence="14">The sequence shown here is derived from an EMBL/GenBank/DDBJ whole genome shotgun (WGS) entry which is preliminary data.</text>
</comment>
<evidence type="ECO:0000256" key="9">
    <source>
        <dbReference type="ARBA" id="ARBA00023214"/>
    </source>
</evidence>
<dbReference type="PANTHER" id="PTHR11689:SF158">
    <property type="entry name" value="H(+)_CL(-) EXCHANGE TRANSPORTER 6"/>
    <property type="match status" value="1"/>
</dbReference>
<dbReference type="PROSITE" id="PS51371">
    <property type="entry name" value="CBS"/>
    <property type="match status" value="1"/>
</dbReference>
<dbReference type="Gene3D" id="3.10.580.10">
    <property type="entry name" value="CBS-domain"/>
    <property type="match status" value="1"/>
</dbReference>
<comment type="similarity">
    <text evidence="11">Belongs to the chloride channel (TC 2.A.49) family.</text>
</comment>
<feature type="region of interest" description="Disordered" evidence="12">
    <location>
        <begin position="937"/>
        <end position="969"/>
    </location>
</feature>
<keyword evidence="9 11" id="KW-0868">Chloride</keyword>
<dbReference type="GO" id="GO:0005254">
    <property type="term" value="F:chloride channel activity"/>
    <property type="evidence" value="ECO:0007669"/>
    <property type="project" value="UniProtKB-UniRule"/>
</dbReference>
<dbReference type="Gene3D" id="1.10.3080.10">
    <property type="entry name" value="Clc chloride channel"/>
    <property type="match status" value="1"/>
</dbReference>
<dbReference type="SUPFAM" id="SSF81340">
    <property type="entry name" value="Clc chloride channel"/>
    <property type="match status" value="1"/>
</dbReference>
<keyword evidence="4" id="KW-0677">Repeat</keyword>